<dbReference type="Proteomes" id="UP000783686">
    <property type="component" value="Unassembled WGS sequence"/>
</dbReference>
<organism evidence="1 2">
    <name type="scientific">Bursaphelenchus okinawaensis</name>
    <dbReference type="NCBI Taxonomy" id="465554"/>
    <lineage>
        <taxon>Eukaryota</taxon>
        <taxon>Metazoa</taxon>
        <taxon>Ecdysozoa</taxon>
        <taxon>Nematoda</taxon>
        <taxon>Chromadorea</taxon>
        <taxon>Rhabditida</taxon>
        <taxon>Tylenchina</taxon>
        <taxon>Tylenchomorpha</taxon>
        <taxon>Aphelenchoidea</taxon>
        <taxon>Aphelenchoididae</taxon>
        <taxon>Bursaphelenchus</taxon>
    </lineage>
</organism>
<name>A0A811LRT0_9BILA</name>
<accession>A0A811LRT0</accession>
<dbReference type="AlphaFoldDB" id="A0A811LRT0"/>
<proteinExistence type="predicted"/>
<keyword evidence="2" id="KW-1185">Reference proteome</keyword>
<dbReference type="OrthoDB" id="5873078at2759"/>
<dbReference type="EMBL" id="CAJFDH010000006">
    <property type="protein sequence ID" value="CAD5229554.1"/>
    <property type="molecule type" value="Genomic_DNA"/>
</dbReference>
<dbReference type="Proteomes" id="UP000614601">
    <property type="component" value="Unassembled WGS sequence"/>
</dbReference>
<evidence type="ECO:0000313" key="1">
    <source>
        <dbReference type="EMBL" id="CAD5229554.1"/>
    </source>
</evidence>
<dbReference type="EMBL" id="CAJFCW020000006">
    <property type="protein sequence ID" value="CAG9126966.1"/>
    <property type="molecule type" value="Genomic_DNA"/>
</dbReference>
<gene>
    <name evidence="1" type="ORF">BOKJ2_LOCUS13613</name>
</gene>
<evidence type="ECO:0000313" key="2">
    <source>
        <dbReference type="Proteomes" id="UP000614601"/>
    </source>
</evidence>
<protein>
    <submittedName>
        <fullName evidence="1">Uncharacterized protein</fullName>
    </submittedName>
</protein>
<reference evidence="1" key="1">
    <citation type="submission" date="2020-09" db="EMBL/GenBank/DDBJ databases">
        <authorList>
            <person name="Kikuchi T."/>
        </authorList>
    </citation>
    <scope>NUCLEOTIDE SEQUENCE</scope>
    <source>
        <strain evidence="1">SH1</strain>
    </source>
</reference>
<sequence length="130" mass="13680">MVVGRSAAFAKRRQSLGTHLLVGGVVNQPRTRKINAPIKKKNVLPPTSCQSVESVSLSQGSTLPTTSGAVNRSFVNATESSDSSTGSLSSSEVLPEGVGVARRRVVDVSDHKTCALLMAKMKEANKNNTT</sequence>
<comment type="caution">
    <text evidence="1">The sequence shown here is derived from an EMBL/GenBank/DDBJ whole genome shotgun (WGS) entry which is preliminary data.</text>
</comment>